<dbReference type="Proteomes" id="UP000242457">
    <property type="component" value="Unassembled WGS sequence"/>
</dbReference>
<dbReference type="EMBL" id="KZ288347">
    <property type="protein sequence ID" value="PBC27510.1"/>
    <property type="molecule type" value="Genomic_DNA"/>
</dbReference>
<protein>
    <submittedName>
        <fullName evidence="2">Uncharacterized protein</fullName>
    </submittedName>
</protein>
<accession>A0A2A3E735</accession>
<gene>
    <name evidence="2" type="ORF">APICC_00815</name>
</gene>
<sequence>MNDIPIIGGFAALKIRFLKTHFYRIDIPQTQSLYQNEEIEIISSQTKGENKGFNSHTMIIFLRVRHVQVLVQFLQHETCGKVNLKDNTGSTEKRRNVHYRKQLLRPVSRISKNRRFDDTRDSFPFTESSTVVARSTHPPFEFNVKTLCKPAAGPIRMNHEPVVNSLCVSLNTCFKYFKPVYNDGRCAVDINSISIEIEICVIISVNSNWDTIIRYVHIELRSTDDRVLLTEEDERRWNTPPELIPEQVNKESDAKARSLSISNAGNNAHSFGFQASPEGVSYSQSNSFGRPLSQTSGVISQSQSVSFAAGLTGISGALSSVSQYYPVYGNQGNVVGFGSGTSSSSSSVSSSVGSTHSSSPHVVTIGFTKGMPVRFPGQSQHRPIWTNIRPNINNNGPSHTPKLEIEVKPYEPKESHFNPIELDISTQKTRLNNNKPTIQIHKWRPSNDDEIFNNR</sequence>
<dbReference type="AlphaFoldDB" id="A0A2A3E735"/>
<organism evidence="2 3">
    <name type="scientific">Apis cerana cerana</name>
    <name type="common">Oriental honeybee</name>
    <dbReference type="NCBI Taxonomy" id="94128"/>
    <lineage>
        <taxon>Eukaryota</taxon>
        <taxon>Metazoa</taxon>
        <taxon>Ecdysozoa</taxon>
        <taxon>Arthropoda</taxon>
        <taxon>Hexapoda</taxon>
        <taxon>Insecta</taxon>
        <taxon>Pterygota</taxon>
        <taxon>Neoptera</taxon>
        <taxon>Endopterygota</taxon>
        <taxon>Hymenoptera</taxon>
        <taxon>Apocrita</taxon>
        <taxon>Aculeata</taxon>
        <taxon>Apoidea</taxon>
        <taxon>Anthophila</taxon>
        <taxon>Apidae</taxon>
        <taxon>Apis</taxon>
    </lineage>
</organism>
<evidence type="ECO:0000313" key="3">
    <source>
        <dbReference type="Proteomes" id="UP000242457"/>
    </source>
</evidence>
<reference evidence="2 3" key="1">
    <citation type="submission" date="2014-07" db="EMBL/GenBank/DDBJ databases">
        <title>Genomic and transcriptomic analysis on Apis cerana provide comprehensive insights into honey bee biology.</title>
        <authorList>
            <person name="Diao Q."/>
            <person name="Sun L."/>
            <person name="Zheng H."/>
            <person name="Zheng H."/>
            <person name="Xu S."/>
            <person name="Wang S."/>
            <person name="Zeng Z."/>
            <person name="Hu F."/>
            <person name="Su S."/>
            <person name="Wu J."/>
        </authorList>
    </citation>
    <scope>NUCLEOTIDE SEQUENCE [LARGE SCALE GENOMIC DNA]</scope>
    <source>
        <tissue evidence="2">Pupae without intestine</tissue>
    </source>
</reference>
<feature type="region of interest" description="Disordered" evidence="1">
    <location>
        <begin position="339"/>
        <end position="360"/>
    </location>
</feature>
<keyword evidence="3" id="KW-1185">Reference proteome</keyword>
<dbReference type="OrthoDB" id="7552368at2759"/>
<evidence type="ECO:0000313" key="2">
    <source>
        <dbReference type="EMBL" id="PBC27510.1"/>
    </source>
</evidence>
<proteinExistence type="predicted"/>
<name>A0A2A3E735_APICC</name>
<evidence type="ECO:0000256" key="1">
    <source>
        <dbReference type="SAM" id="MobiDB-lite"/>
    </source>
</evidence>